<proteinExistence type="predicted"/>
<dbReference type="InterPro" id="IPR049712">
    <property type="entry name" value="Poly_export"/>
</dbReference>
<accession>T1BJ31</accession>
<feature type="non-terminal residue" evidence="2">
    <location>
        <position position="1"/>
    </location>
</feature>
<sequence length="129" mass="14263">EDMQAAGKTPTQLARDLEVTLAKYIQSPVVTVIVEKFVGPYNQQIRVIGQATKPQTLQYNEHMSLMDVMIAVGGITDFAAGNRATILRTVNGKQEQFRVKLQNLMRDGDISANVPMLPGDVLIIPESFF</sequence>
<dbReference type="InterPro" id="IPR054765">
    <property type="entry name" value="SLBB_dom"/>
</dbReference>
<reference evidence="2" key="1">
    <citation type="submission" date="2013-08" db="EMBL/GenBank/DDBJ databases">
        <authorList>
            <person name="Mendez C."/>
            <person name="Richter M."/>
            <person name="Ferrer M."/>
            <person name="Sanchez J."/>
        </authorList>
    </citation>
    <scope>NUCLEOTIDE SEQUENCE</scope>
</reference>
<evidence type="ECO:0000259" key="1">
    <source>
        <dbReference type="Pfam" id="PF22461"/>
    </source>
</evidence>
<gene>
    <name evidence="2" type="ORF">B1A_06729</name>
</gene>
<dbReference type="GO" id="GO:0015159">
    <property type="term" value="F:polysaccharide transmembrane transporter activity"/>
    <property type="evidence" value="ECO:0007669"/>
    <property type="project" value="InterPro"/>
</dbReference>
<dbReference type="AlphaFoldDB" id="T1BJ31"/>
<dbReference type="EMBL" id="AUZX01004880">
    <property type="protein sequence ID" value="EQD69707.1"/>
    <property type="molecule type" value="Genomic_DNA"/>
</dbReference>
<dbReference type="Pfam" id="PF22461">
    <property type="entry name" value="SLBB_2"/>
    <property type="match status" value="1"/>
</dbReference>
<evidence type="ECO:0000313" key="2">
    <source>
        <dbReference type="EMBL" id="EQD69707.1"/>
    </source>
</evidence>
<reference evidence="2" key="2">
    <citation type="journal article" date="2014" name="ISME J.">
        <title>Microbial stratification in low pH oxic and suboxic macroscopic growths along an acid mine drainage.</title>
        <authorList>
            <person name="Mendez-Garcia C."/>
            <person name="Mesa V."/>
            <person name="Sprenger R.R."/>
            <person name="Richter M."/>
            <person name="Diez M.S."/>
            <person name="Solano J."/>
            <person name="Bargiela R."/>
            <person name="Golyshina O.V."/>
            <person name="Manteca A."/>
            <person name="Ramos J.L."/>
            <person name="Gallego J.R."/>
            <person name="Llorente I."/>
            <person name="Martins Dos Santos V.A."/>
            <person name="Jensen O.N."/>
            <person name="Pelaez A.I."/>
            <person name="Sanchez J."/>
            <person name="Ferrer M."/>
        </authorList>
    </citation>
    <scope>NUCLEOTIDE SEQUENCE</scope>
</reference>
<dbReference type="Gene3D" id="3.10.560.10">
    <property type="entry name" value="Outer membrane lipoprotein wza domain like"/>
    <property type="match status" value="1"/>
</dbReference>
<name>T1BJ31_9ZZZZ</name>
<comment type="caution">
    <text evidence="2">The sequence shown here is derived from an EMBL/GenBank/DDBJ whole genome shotgun (WGS) entry which is preliminary data.</text>
</comment>
<dbReference type="PANTHER" id="PTHR33619">
    <property type="entry name" value="POLYSACCHARIDE EXPORT PROTEIN GFCE-RELATED"/>
    <property type="match status" value="1"/>
</dbReference>
<dbReference type="PANTHER" id="PTHR33619:SF3">
    <property type="entry name" value="POLYSACCHARIDE EXPORT PROTEIN GFCE-RELATED"/>
    <property type="match status" value="1"/>
</dbReference>
<feature type="domain" description="SLBB" evidence="1">
    <location>
        <begin position="43"/>
        <end position="124"/>
    </location>
</feature>
<organism evidence="2">
    <name type="scientific">mine drainage metagenome</name>
    <dbReference type="NCBI Taxonomy" id="410659"/>
    <lineage>
        <taxon>unclassified sequences</taxon>
        <taxon>metagenomes</taxon>
        <taxon>ecological metagenomes</taxon>
    </lineage>
</organism>
<protein>
    <submittedName>
        <fullName evidence="2">Polysaccharide export protein</fullName>
    </submittedName>
</protein>